<dbReference type="Gene3D" id="2.30.180.10">
    <property type="entry name" value="FAS1 domain"/>
    <property type="match status" value="1"/>
</dbReference>
<feature type="chain" id="PRO_5045180663" evidence="1">
    <location>
        <begin position="26"/>
        <end position="158"/>
    </location>
</feature>
<dbReference type="SUPFAM" id="SSF82153">
    <property type="entry name" value="FAS1 domain"/>
    <property type="match status" value="1"/>
</dbReference>
<dbReference type="Proteomes" id="UP001595799">
    <property type="component" value="Unassembled WGS sequence"/>
</dbReference>
<evidence type="ECO:0000313" key="4">
    <source>
        <dbReference type="Proteomes" id="UP001595799"/>
    </source>
</evidence>
<dbReference type="InterPro" id="IPR050904">
    <property type="entry name" value="Adhesion/Biosynth-related"/>
</dbReference>
<evidence type="ECO:0000256" key="1">
    <source>
        <dbReference type="SAM" id="SignalP"/>
    </source>
</evidence>
<evidence type="ECO:0000313" key="3">
    <source>
        <dbReference type="EMBL" id="MFC4352697.1"/>
    </source>
</evidence>
<dbReference type="InterPro" id="IPR000782">
    <property type="entry name" value="FAS1_domain"/>
</dbReference>
<dbReference type="RefSeq" id="WP_382423057.1">
    <property type="nucleotide sequence ID" value="NZ_JBHSCW010000008.1"/>
</dbReference>
<dbReference type="EMBL" id="JBHSCW010000008">
    <property type="protein sequence ID" value="MFC4352697.1"/>
    <property type="molecule type" value="Genomic_DNA"/>
</dbReference>
<gene>
    <name evidence="3" type="ORF">ACFOW6_14190</name>
</gene>
<dbReference type="SMART" id="SM00554">
    <property type="entry name" value="FAS1"/>
    <property type="match status" value="1"/>
</dbReference>
<feature type="domain" description="FAS1" evidence="2">
    <location>
        <begin position="25"/>
        <end position="153"/>
    </location>
</feature>
<comment type="caution">
    <text evidence="3">The sequence shown here is derived from an EMBL/GenBank/DDBJ whole genome shotgun (WGS) entry which is preliminary data.</text>
</comment>
<name>A0ABV8UN57_9PROT</name>
<evidence type="ECO:0000259" key="2">
    <source>
        <dbReference type="PROSITE" id="PS50213"/>
    </source>
</evidence>
<dbReference type="PANTHER" id="PTHR10900:SF77">
    <property type="entry name" value="FI19380P1"/>
    <property type="match status" value="1"/>
</dbReference>
<organism evidence="3 4">
    <name type="scientific">Fodinicurvata halophila</name>
    <dbReference type="NCBI Taxonomy" id="1419723"/>
    <lineage>
        <taxon>Bacteria</taxon>
        <taxon>Pseudomonadati</taxon>
        <taxon>Pseudomonadota</taxon>
        <taxon>Alphaproteobacteria</taxon>
        <taxon>Rhodospirillales</taxon>
        <taxon>Rhodovibrionaceae</taxon>
        <taxon>Fodinicurvata</taxon>
    </lineage>
</organism>
<dbReference type="Pfam" id="PF02469">
    <property type="entry name" value="Fasciclin"/>
    <property type="match status" value="1"/>
</dbReference>
<feature type="signal peptide" evidence="1">
    <location>
        <begin position="1"/>
        <end position="25"/>
    </location>
</feature>
<dbReference type="PROSITE" id="PS50213">
    <property type="entry name" value="FAS1"/>
    <property type="match status" value="1"/>
</dbReference>
<keyword evidence="4" id="KW-1185">Reference proteome</keyword>
<keyword evidence="1" id="KW-0732">Signal</keyword>
<accession>A0ABV8UN57</accession>
<dbReference type="PANTHER" id="PTHR10900">
    <property type="entry name" value="PERIOSTIN-RELATED"/>
    <property type="match status" value="1"/>
</dbReference>
<protein>
    <submittedName>
        <fullName evidence="3">Fasciclin domain-containing protein</fullName>
    </submittedName>
</protein>
<reference evidence="4" key="1">
    <citation type="journal article" date="2019" name="Int. J. Syst. Evol. Microbiol.">
        <title>The Global Catalogue of Microorganisms (GCM) 10K type strain sequencing project: providing services to taxonomists for standard genome sequencing and annotation.</title>
        <authorList>
            <consortium name="The Broad Institute Genomics Platform"/>
            <consortium name="The Broad Institute Genome Sequencing Center for Infectious Disease"/>
            <person name="Wu L."/>
            <person name="Ma J."/>
        </authorList>
    </citation>
    <scope>NUCLEOTIDE SEQUENCE [LARGE SCALE GENOMIC DNA]</scope>
    <source>
        <strain evidence="4">CECT 8472</strain>
    </source>
</reference>
<sequence length="158" mass="17308">MKFLIRSSLAAFVSLALLLPAHARAADIIDTALTDGRFRTFITAAQTVGLVVVLKSNGPFTVLAPTDEAFRRLPTERVEALLDPKNKEETFALLSRHIIKGEVDLSEGGQEIKTMEGKRLNIENGDQPRVEDAEIDGEVSADNGIIRPVNRVLGEEEE</sequence>
<dbReference type="InterPro" id="IPR036378">
    <property type="entry name" value="FAS1_dom_sf"/>
</dbReference>
<proteinExistence type="predicted"/>